<evidence type="ECO:0000256" key="4">
    <source>
        <dbReference type="ARBA" id="ARBA00022448"/>
    </source>
</evidence>
<comment type="function">
    <text evidence="6">The electron transfer flavoprotein serves as a specific electron acceptor for other dehydrogenases. It transfers the electrons to the main respiratory chain via ETF-ubiquinone oxidoreductase (ETF dehydrogenase).</text>
</comment>
<dbReference type="SUPFAM" id="SSF52402">
    <property type="entry name" value="Adenine nucleotide alpha hydrolases-like"/>
    <property type="match status" value="1"/>
</dbReference>
<dbReference type="Proteomes" id="UP000218890">
    <property type="component" value="Chromosome"/>
</dbReference>
<dbReference type="InterPro" id="IPR033948">
    <property type="entry name" value="ETF_beta_N"/>
</dbReference>
<proteinExistence type="inferred from homology"/>
<evidence type="ECO:0000259" key="9">
    <source>
        <dbReference type="SMART" id="SM00893"/>
    </source>
</evidence>
<dbReference type="EMBL" id="AP017372">
    <property type="protein sequence ID" value="BAU58247.1"/>
    <property type="molecule type" value="Genomic_DNA"/>
</dbReference>
<dbReference type="InterPro" id="IPR012255">
    <property type="entry name" value="ETF_b"/>
</dbReference>
<dbReference type="GO" id="GO:0009055">
    <property type="term" value="F:electron transfer activity"/>
    <property type="evidence" value="ECO:0007669"/>
    <property type="project" value="InterPro"/>
</dbReference>
<accession>A0A0X8XAY1</accession>
<feature type="domain" description="Electron transfer flavoprotein alpha/beta-subunit N-terminal" evidence="9">
    <location>
        <begin position="23"/>
        <end position="211"/>
    </location>
</feature>
<dbReference type="SMART" id="SM00893">
    <property type="entry name" value="ETF"/>
    <property type="match status" value="1"/>
</dbReference>
<dbReference type="AlphaFoldDB" id="A0A0X8XAY1"/>
<evidence type="ECO:0000256" key="2">
    <source>
        <dbReference type="ARBA" id="ARBA00011355"/>
    </source>
</evidence>
<dbReference type="PANTHER" id="PTHR21294">
    <property type="entry name" value="ELECTRON TRANSFER FLAVOPROTEIN BETA-SUBUNIT"/>
    <property type="match status" value="1"/>
</dbReference>
<dbReference type="RefSeq" id="WP_096409641.1">
    <property type="nucleotide sequence ID" value="NZ_AP017372.2"/>
</dbReference>
<keyword evidence="11" id="KW-1185">Reference proteome</keyword>
<dbReference type="OrthoDB" id="9781325at2"/>
<evidence type="ECO:0000256" key="5">
    <source>
        <dbReference type="ARBA" id="ARBA00022982"/>
    </source>
</evidence>
<comment type="cofactor">
    <cofactor evidence="8">
        <name>AMP</name>
        <dbReference type="ChEBI" id="CHEBI:456215"/>
    </cofactor>
</comment>
<name>A0A0X8XAY1_HALHR</name>
<dbReference type="GO" id="GO:0046395">
    <property type="term" value="P:carboxylic acid catabolic process"/>
    <property type="evidence" value="ECO:0007669"/>
    <property type="project" value="UniProtKB-ARBA"/>
</dbReference>
<dbReference type="KEGG" id="hhk:HH1059_15400"/>
<dbReference type="InterPro" id="IPR014729">
    <property type="entry name" value="Rossmann-like_a/b/a_fold"/>
</dbReference>
<dbReference type="CDD" id="cd01714">
    <property type="entry name" value="ETF_beta"/>
    <property type="match status" value="1"/>
</dbReference>
<gene>
    <name evidence="10" type="ORF">HH1059_15400</name>
</gene>
<sequence length="249" mass="26876">MKILVTAKRVIDPNIRVQVLPDGSAIAADHAKKTLNPFDEVAIEQAVRMKEAGHVSEIIAVTIGTAGAEEVLRTALAFGVDRALLIGAEHDLEPLAVSRVLAELIEREEPDWVLMGKQASDDDSNQAGQMLAQRLGWGQATFACGLSLVDGELHVTREVDGGKKTLAVKPPAVVTADLGLNEPRYIKLPNLMKAKKKPIERLELDDLGVDVSPRLEQLGLAEPQPRQGAGIRVESAEELVAKLRDEGQL</sequence>
<evidence type="ECO:0000256" key="3">
    <source>
        <dbReference type="ARBA" id="ARBA00016797"/>
    </source>
</evidence>
<organism evidence="10 11">
    <name type="scientific">Halorhodospira halochloris</name>
    <name type="common">Ectothiorhodospira halochloris</name>
    <dbReference type="NCBI Taxonomy" id="1052"/>
    <lineage>
        <taxon>Bacteria</taxon>
        <taxon>Pseudomonadati</taxon>
        <taxon>Pseudomonadota</taxon>
        <taxon>Gammaproteobacteria</taxon>
        <taxon>Chromatiales</taxon>
        <taxon>Ectothiorhodospiraceae</taxon>
        <taxon>Halorhodospira</taxon>
    </lineage>
</organism>
<evidence type="ECO:0000256" key="8">
    <source>
        <dbReference type="ARBA" id="ARBA00049933"/>
    </source>
</evidence>
<dbReference type="FunFam" id="3.40.50.620:FF:000011">
    <property type="entry name" value="Electron transfer flavoprotein subunit beta"/>
    <property type="match status" value="1"/>
</dbReference>
<comment type="similarity">
    <text evidence="1">Belongs to the ETF beta-subunit/FixA family.</text>
</comment>
<evidence type="ECO:0000256" key="1">
    <source>
        <dbReference type="ARBA" id="ARBA00007557"/>
    </source>
</evidence>
<dbReference type="PIRSF" id="PIRSF000090">
    <property type="entry name" value="Beta-ETF"/>
    <property type="match status" value="1"/>
</dbReference>
<comment type="subunit">
    <text evidence="2">Heterodimer of an alpha and a beta subunit.</text>
</comment>
<dbReference type="PANTHER" id="PTHR21294:SF8">
    <property type="entry name" value="ELECTRON TRANSFER FLAVOPROTEIN SUBUNIT BETA"/>
    <property type="match status" value="1"/>
</dbReference>
<protein>
    <recommendedName>
        <fullName evidence="3">Electron transfer flavoprotein subunit beta</fullName>
    </recommendedName>
    <alternativeName>
        <fullName evidence="7">Electron transfer flavoprotein small subunit</fullName>
    </alternativeName>
</protein>
<evidence type="ECO:0000313" key="10">
    <source>
        <dbReference type="EMBL" id="BAU58247.1"/>
    </source>
</evidence>
<dbReference type="InterPro" id="IPR014730">
    <property type="entry name" value="ETF_a/b_N"/>
</dbReference>
<keyword evidence="5" id="KW-0249">Electron transport</keyword>
<evidence type="ECO:0000256" key="7">
    <source>
        <dbReference type="ARBA" id="ARBA00042002"/>
    </source>
</evidence>
<evidence type="ECO:0000256" key="6">
    <source>
        <dbReference type="ARBA" id="ARBA00025649"/>
    </source>
</evidence>
<evidence type="ECO:0000313" key="11">
    <source>
        <dbReference type="Proteomes" id="UP000218890"/>
    </source>
</evidence>
<reference evidence="10" key="1">
    <citation type="submission" date="2016-02" db="EMBL/GenBank/DDBJ databases">
        <title>Halorhodospira halochloris DSM-1059 complete genome, version 2.</title>
        <authorList>
            <person name="Tsukatani Y."/>
        </authorList>
    </citation>
    <scope>NUCLEOTIDE SEQUENCE</scope>
    <source>
        <strain evidence="10">DSM 1059</strain>
    </source>
</reference>
<keyword evidence="4" id="KW-0813">Transport</keyword>
<dbReference type="Gene3D" id="3.40.50.620">
    <property type="entry name" value="HUPs"/>
    <property type="match status" value="1"/>
</dbReference>
<dbReference type="Pfam" id="PF01012">
    <property type="entry name" value="ETF"/>
    <property type="match status" value="1"/>
</dbReference>